<dbReference type="RefSeq" id="WP_127351327.1">
    <property type="nucleotide sequence ID" value="NZ_CP034791.1"/>
</dbReference>
<dbReference type="PANTHER" id="PTHR33397:SF5">
    <property type="entry name" value="RNASE YUTE-RELATED"/>
    <property type="match status" value="1"/>
</dbReference>
<keyword evidence="1" id="KW-1277">Toxin-antitoxin system</keyword>
<evidence type="ECO:0000313" key="6">
    <source>
        <dbReference type="Proteomes" id="UP000282930"/>
    </source>
</evidence>
<dbReference type="InterPro" id="IPR052379">
    <property type="entry name" value="Type_VII_TA_RNase"/>
</dbReference>
<protein>
    <submittedName>
        <fullName evidence="5">DUF86 domain-containing protein</fullName>
    </submittedName>
</protein>
<comment type="similarity">
    <text evidence="4">Belongs to the HepT RNase toxin family.</text>
</comment>
<keyword evidence="2" id="KW-0540">Nuclease</keyword>
<dbReference type="GO" id="GO:0110001">
    <property type="term" value="C:toxin-antitoxin complex"/>
    <property type="evidence" value="ECO:0007669"/>
    <property type="project" value="InterPro"/>
</dbReference>
<evidence type="ECO:0000256" key="2">
    <source>
        <dbReference type="ARBA" id="ARBA00022722"/>
    </source>
</evidence>
<evidence type="ECO:0000256" key="3">
    <source>
        <dbReference type="ARBA" id="ARBA00022801"/>
    </source>
</evidence>
<dbReference type="SUPFAM" id="SSF81593">
    <property type="entry name" value="Nucleotidyltransferase substrate binding subunit/domain"/>
    <property type="match status" value="1"/>
</dbReference>
<dbReference type="Proteomes" id="UP000282930">
    <property type="component" value="Chromosome"/>
</dbReference>
<dbReference type="GO" id="GO:0016787">
    <property type="term" value="F:hydrolase activity"/>
    <property type="evidence" value="ECO:0007669"/>
    <property type="project" value="UniProtKB-KW"/>
</dbReference>
<accession>A0A3T0D3P5</accession>
<dbReference type="KEGG" id="ccha:ELD05_03185"/>
<name>A0A3T0D3P5_9FIRM</name>
<evidence type="ECO:0000313" key="5">
    <source>
        <dbReference type="EMBL" id="AZT89734.1"/>
    </source>
</evidence>
<dbReference type="NCBIfam" id="NF047751">
    <property type="entry name" value="HepT_toxin"/>
    <property type="match status" value="1"/>
</dbReference>
<dbReference type="InterPro" id="IPR037038">
    <property type="entry name" value="HepT-like_sf"/>
</dbReference>
<dbReference type="EMBL" id="CP034791">
    <property type="protein sequence ID" value="AZT89734.1"/>
    <property type="molecule type" value="Genomic_DNA"/>
</dbReference>
<dbReference type="Gene3D" id="1.20.120.580">
    <property type="entry name" value="bsu32300-like"/>
    <property type="match status" value="1"/>
</dbReference>
<organism evidence="5 6">
    <name type="scientific">Caldicellulosiruptor changbaiensis</name>
    <dbReference type="NCBI Taxonomy" id="1222016"/>
    <lineage>
        <taxon>Bacteria</taxon>
        <taxon>Bacillati</taxon>
        <taxon>Bacillota</taxon>
        <taxon>Bacillota incertae sedis</taxon>
        <taxon>Caldicellulosiruptorales</taxon>
        <taxon>Caldicellulosiruptoraceae</taxon>
        <taxon>Caldicellulosiruptor</taxon>
    </lineage>
</organism>
<dbReference type="GO" id="GO:0004540">
    <property type="term" value="F:RNA nuclease activity"/>
    <property type="evidence" value="ECO:0007669"/>
    <property type="project" value="InterPro"/>
</dbReference>
<gene>
    <name evidence="5" type="ORF">ELD05_03185</name>
</gene>
<dbReference type="Pfam" id="PF01934">
    <property type="entry name" value="HepT-like"/>
    <property type="match status" value="1"/>
</dbReference>
<keyword evidence="3" id="KW-0378">Hydrolase</keyword>
<dbReference type="InterPro" id="IPR008201">
    <property type="entry name" value="HepT-like"/>
</dbReference>
<sequence length="143" mass="17010">MDEKILFHLKLLKKYTELLKDISKVDFEEYMANEILKGAVQRYLQIAIETCINIGNRIISIEQTKGKNIKTPETYADIFLALSQLGIINDEFSTRLSQMARFRNKLVHLYWEIDDSLVYRFIKEKIQDFEEYICCIKKYVQNN</sequence>
<evidence type="ECO:0000256" key="4">
    <source>
        <dbReference type="ARBA" id="ARBA00024207"/>
    </source>
</evidence>
<evidence type="ECO:0000256" key="1">
    <source>
        <dbReference type="ARBA" id="ARBA00022649"/>
    </source>
</evidence>
<keyword evidence="6" id="KW-1185">Reference proteome</keyword>
<dbReference type="PANTHER" id="PTHR33397">
    <property type="entry name" value="UPF0331 PROTEIN YUTE"/>
    <property type="match status" value="1"/>
</dbReference>
<proteinExistence type="inferred from homology"/>
<reference evidence="5 6" key="1">
    <citation type="submission" date="2018-12" db="EMBL/GenBank/DDBJ databases">
        <title>Genome sequence from the cellulolytic species, Caldicellulosiruptor changbaiensis.</title>
        <authorList>
            <person name="Blumer-Schuette S.E."/>
            <person name="Mendoza C."/>
        </authorList>
    </citation>
    <scope>NUCLEOTIDE SEQUENCE [LARGE SCALE GENOMIC DNA]</scope>
    <source>
        <strain evidence="5 6">CBS-Z</strain>
    </source>
</reference>
<dbReference type="AlphaFoldDB" id="A0A3T0D3P5"/>